<keyword evidence="2" id="KW-1185">Reference proteome</keyword>
<evidence type="ECO:0000313" key="1">
    <source>
        <dbReference type="EMBL" id="SHL15273.1"/>
    </source>
</evidence>
<reference evidence="1 2" key="1">
    <citation type="submission" date="2016-11" db="EMBL/GenBank/DDBJ databases">
        <authorList>
            <person name="Jaros S."/>
            <person name="Januszkiewicz K."/>
            <person name="Wedrychowicz H."/>
        </authorList>
    </citation>
    <scope>NUCLEOTIDE SEQUENCE [LARGE SCALE GENOMIC DNA]</scope>
    <source>
        <strain evidence="1 2">DSM 27406</strain>
    </source>
</reference>
<name>A0A1M6YAT3_9BACT</name>
<dbReference type="Proteomes" id="UP000184420">
    <property type="component" value="Unassembled WGS sequence"/>
</dbReference>
<protein>
    <submittedName>
        <fullName evidence="1">Uncharacterized protein</fullName>
    </submittedName>
</protein>
<dbReference type="STRING" id="1419482.SAMN05444266_102228"/>
<gene>
    <name evidence="1" type="ORF">SAMN05444266_102228</name>
</gene>
<dbReference type="EMBL" id="FRBL01000002">
    <property type="protein sequence ID" value="SHL15273.1"/>
    <property type="molecule type" value="Genomic_DNA"/>
</dbReference>
<organism evidence="1 2">
    <name type="scientific">Chitinophaga jiangningensis</name>
    <dbReference type="NCBI Taxonomy" id="1419482"/>
    <lineage>
        <taxon>Bacteria</taxon>
        <taxon>Pseudomonadati</taxon>
        <taxon>Bacteroidota</taxon>
        <taxon>Chitinophagia</taxon>
        <taxon>Chitinophagales</taxon>
        <taxon>Chitinophagaceae</taxon>
        <taxon>Chitinophaga</taxon>
    </lineage>
</organism>
<evidence type="ECO:0000313" key="2">
    <source>
        <dbReference type="Proteomes" id="UP000184420"/>
    </source>
</evidence>
<proteinExistence type="predicted"/>
<accession>A0A1M6YAT3</accession>
<sequence>MSLTLKMKQQIADVLADDQWSTDEELTDVIIREMQLPVSYENLLVIIQEERPFFLHAGGGYTIDWNRYERCAMV</sequence>
<dbReference type="AlphaFoldDB" id="A0A1M6YAT3"/>